<gene>
    <name evidence="1" type="ORF">POL68_37355</name>
</gene>
<organism evidence="1 2">
    <name type="scientific">Stigmatella ashevillensis</name>
    <dbReference type="NCBI Taxonomy" id="2995309"/>
    <lineage>
        <taxon>Bacteria</taxon>
        <taxon>Pseudomonadati</taxon>
        <taxon>Myxococcota</taxon>
        <taxon>Myxococcia</taxon>
        <taxon>Myxococcales</taxon>
        <taxon>Cystobacterineae</taxon>
        <taxon>Archangiaceae</taxon>
        <taxon>Stigmatella</taxon>
    </lineage>
</organism>
<proteinExistence type="predicted"/>
<dbReference type="Proteomes" id="UP001221838">
    <property type="component" value="Unassembled WGS sequence"/>
</dbReference>
<evidence type="ECO:0000313" key="2">
    <source>
        <dbReference type="Proteomes" id="UP001221838"/>
    </source>
</evidence>
<dbReference type="RefSeq" id="WP_272144761.1">
    <property type="nucleotide sequence ID" value="NZ_JAQNDM010000002.1"/>
</dbReference>
<sequence>MPAFDFPTLKEVERLVADAEPGWQPVLCRSRSGQDNLNAVSESLRRATKS</sequence>
<evidence type="ECO:0000313" key="1">
    <source>
        <dbReference type="EMBL" id="MDC0714192.1"/>
    </source>
</evidence>
<dbReference type="EMBL" id="JAQNDM010000002">
    <property type="protein sequence ID" value="MDC0714192.1"/>
    <property type="molecule type" value="Genomic_DNA"/>
</dbReference>
<keyword evidence="2" id="KW-1185">Reference proteome</keyword>
<accession>A0ABT5DKJ9</accession>
<name>A0ABT5DKJ9_9BACT</name>
<reference evidence="1 2" key="1">
    <citation type="submission" date="2022-11" db="EMBL/GenBank/DDBJ databases">
        <title>Minimal conservation of predation-associated metabolite biosynthetic gene clusters underscores biosynthetic potential of Myxococcota including descriptions for ten novel species: Archangium lansinium sp. nov., Myxococcus landrumus sp. nov., Nannocystis bai.</title>
        <authorList>
            <person name="Ahearne A."/>
            <person name="Stevens C."/>
            <person name="Dowd S."/>
        </authorList>
    </citation>
    <scope>NUCLEOTIDE SEQUENCE [LARGE SCALE GENOMIC DNA]</scope>
    <source>
        <strain evidence="1 2">NCWAL01</strain>
    </source>
</reference>
<protein>
    <submittedName>
        <fullName evidence="1">Uncharacterized protein</fullName>
    </submittedName>
</protein>
<comment type="caution">
    <text evidence="1">The sequence shown here is derived from an EMBL/GenBank/DDBJ whole genome shotgun (WGS) entry which is preliminary data.</text>
</comment>